<keyword evidence="7 11" id="KW-1133">Transmembrane helix</keyword>
<comment type="similarity">
    <text evidence="2 11">Belongs to the diacylglycerol acyltransferase family.</text>
</comment>
<evidence type="ECO:0000256" key="3">
    <source>
        <dbReference type="ARBA" id="ARBA00022516"/>
    </source>
</evidence>
<dbReference type="EMBL" id="WJQU01000002">
    <property type="protein sequence ID" value="KAJ6641159.1"/>
    <property type="molecule type" value="Genomic_DNA"/>
</dbReference>
<comment type="subcellular location">
    <subcellularLocation>
        <location evidence="1 11">Endoplasmic reticulum membrane</location>
        <topology evidence="1 11">Multi-pass membrane protein</topology>
    </subcellularLocation>
</comment>
<evidence type="ECO:0000256" key="5">
    <source>
        <dbReference type="ARBA" id="ARBA00022692"/>
    </source>
</evidence>
<dbReference type="EC" id="2.3.1.-" evidence="11"/>
<comment type="caution">
    <text evidence="12">The sequence shown here is derived from an EMBL/GenBank/DDBJ whole genome shotgun (WGS) entry which is preliminary data.</text>
</comment>
<keyword evidence="9 11" id="KW-0472">Membrane</keyword>
<keyword evidence="10" id="KW-0012">Acyltransferase</keyword>
<keyword evidence="13" id="KW-1185">Reference proteome</keyword>
<proteinExistence type="inferred from homology"/>
<keyword evidence="6 11" id="KW-0256">Endoplasmic reticulum</keyword>
<evidence type="ECO:0000256" key="10">
    <source>
        <dbReference type="ARBA" id="ARBA00023315"/>
    </source>
</evidence>
<reference evidence="12" key="1">
    <citation type="submission" date="2022-07" db="EMBL/GenBank/DDBJ databases">
        <authorList>
            <person name="Trinca V."/>
            <person name="Uliana J.V.C."/>
            <person name="Torres T.T."/>
            <person name="Ward R.J."/>
            <person name="Monesi N."/>
        </authorList>
    </citation>
    <scope>NUCLEOTIDE SEQUENCE</scope>
    <source>
        <strain evidence="12">HSMRA1968</strain>
        <tissue evidence="12">Whole embryos</tissue>
    </source>
</reference>
<evidence type="ECO:0000256" key="9">
    <source>
        <dbReference type="ARBA" id="ARBA00023136"/>
    </source>
</evidence>
<sequence>MLKVEWAPLNVPLHRRLETVAAAVEMFLVVLGNVAALIVFAILLIKGNTFIRVLCVVYLGFLYIDRDAGENGGRGFGSQWFRSLTIWRYFRDYFPIDLVKTVDITADQNYIFAMFPHGILSSSAFANFNTNYSKWKTLFPGIRSKIMTLDFHFYVPLFREVVLAWGMGSCSARSIKKLLLQSNDINSEENKDGYTSNAVMIFIGGAQEAAYCHPRNYTLVLKKRKGFIKIAMTTGKSIVPCISFNEVDIFDQPANPPGSWMRRFQDYVRGITGVTPILFNGRGFFQYTYGFLPKRRAITTVVGSPLIVEKNENPTNEQIDKLHEQFCEHLITLFETHKAKYIEDHESVHLNII</sequence>
<keyword evidence="3" id="KW-0444">Lipid biosynthesis</keyword>
<dbReference type="Proteomes" id="UP001151699">
    <property type="component" value="Chromosome B"/>
</dbReference>
<dbReference type="AlphaFoldDB" id="A0A9Q0S1L9"/>
<name>A0A9Q0S1L9_9DIPT</name>
<dbReference type="PANTHER" id="PTHR12317">
    <property type="entry name" value="DIACYLGLYCEROL O-ACYLTRANSFERASE"/>
    <property type="match status" value="1"/>
</dbReference>
<dbReference type="GO" id="GO:0019432">
    <property type="term" value="P:triglyceride biosynthetic process"/>
    <property type="evidence" value="ECO:0007669"/>
    <property type="project" value="TreeGrafter"/>
</dbReference>
<dbReference type="OrthoDB" id="264532at2759"/>
<dbReference type="PANTHER" id="PTHR12317:SF79">
    <property type="entry name" value="ACYLTRANSFERASE"/>
    <property type="match status" value="1"/>
</dbReference>
<dbReference type="InterPro" id="IPR007130">
    <property type="entry name" value="DAGAT"/>
</dbReference>
<dbReference type="GO" id="GO:0004144">
    <property type="term" value="F:diacylglycerol O-acyltransferase activity"/>
    <property type="evidence" value="ECO:0007669"/>
    <property type="project" value="TreeGrafter"/>
</dbReference>
<gene>
    <name evidence="12" type="primary">MOGAT1</name>
    <name evidence="12" type="ORF">Bhyg_06094</name>
</gene>
<evidence type="ECO:0000256" key="1">
    <source>
        <dbReference type="ARBA" id="ARBA00004477"/>
    </source>
</evidence>
<keyword evidence="5 11" id="KW-0812">Transmembrane</keyword>
<organism evidence="12 13">
    <name type="scientific">Pseudolycoriella hygida</name>
    <dbReference type="NCBI Taxonomy" id="35572"/>
    <lineage>
        <taxon>Eukaryota</taxon>
        <taxon>Metazoa</taxon>
        <taxon>Ecdysozoa</taxon>
        <taxon>Arthropoda</taxon>
        <taxon>Hexapoda</taxon>
        <taxon>Insecta</taxon>
        <taxon>Pterygota</taxon>
        <taxon>Neoptera</taxon>
        <taxon>Endopterygota</taxon>
        <taxon>Diptera</taxon>
        <taxon>Nematocera</taxon>
        <taxon>Sciaroidea</taxon>
        <taxon>Sciaridae</taxon>
        <taxon>Pseudolycoriella</taxon>
    </lineage>
</organism>
<keyword evidence="4 11" id="KW-0808">Transferase</keyword>
<dbReference type="Pfam" id="PF03982">
    <property type="entry name" value="DAGAT"/>
    <property type="match status" value="1"/>
</dbReference>
<dbReference type="CDD" id="cd07987">
    <property type="entry name" value="LPLAT_MGAT-like"/>
    <property type="match status" value="1"/>
</dbReference>
<evidence type="ECO:0000313" key="12">
    <source>
        <dbReference type="EMBL" id="KAJ6641159.1"/>
    </source>
</evidence>
<evidence type="ECO:0000256" key="2">
    <source>
        <dbReference type="ARBA" id="ARBA00005420"/>
    </source>
</evidence>
<evidence type="ECO:0000256" key="4">
    <source>
        <dbReference type="ARBA" id="ARBA00022679"/>
    </source>
</evidence>
<evidence type="ECO:0000256" key="6">
    <source>
        <dbReference type="ARBA" id="ARBA00022824"/>
    </source>
</evidence>
<keyword evidence="8" id="KW-0443">Lipid metabolism</keyword>
<protein>
    <recommendedName>
        <fullName evidence="11">Acyltransferase</fullName>
        <ecNumber evidence="11">2.3.1.-</ecNumber>
    </recommendedName>
</protein>
<dbReference type="GO" id="GO:0005789">
    <property type="term" value="C:endoplasmic reticulum membrane"/>
    <property type="evidence" value="ECO:0007669"/>
    <property type="project" value="UniProtKB-SubCell"/>
</dbReference>
<comment type="caution">
    <text evidence="11">Lacks conserved residue(s) required for the propagation of feature annotation.</text>
</comment>
<evidence type="ECO:0000256" key="7">
    <source>
        <dbReference type="ARBA" id="ARBA00022989"/>
    </source>
</evidence>
<evidence type="ECO:0000256" key="11">
    <source>
        <dbReference type="RuleBase" id="RU367023"/>
    </source>
</evidence>
<evidence type="ECO:0000313" key="13">
    <source>
        <dbReference type="Proteomes" id="UP001151699"/>
    </source>
</evidence>
<evidence type="ECO:0000256" key="8">
    <source>
        <dbReference type="ARBA" id="ARBA00023098"/>
    </source>
</evidence>
<feature type="transmembrane region" description="Helical" evidence="11">
    <location>
        <begin position="20"/>
        <end position="45"/>
    </location>
</feature>
<accession>A0A9Q0S1L9</accession>